<protein>
    <submittedName>
        <fullName evidence="5">Lysophospholipid acyltransferase family protein</fullName>
    </submittedName>
</protein>
<evidence type="ECO:0000259" key="4">
    <source>
        <dbReference type="SMART" id="SM00563"/>
    </source>
</evidence>
<reference evidence="6" key="1">
    <citation type="journal article" date="2019" name="Int. J. Syst. Evol. Microbiol.">
        <title>The Global Catalogue of Microorganisms (GCM) 10K type strain sequencing project: providing services to taxonomists for standard genome sequencing and annotation.</title>
        <authorList>
            <consortium name="The Broad Institute Genomics Platform"/>
            <consortium name="The Broad Institute Genome Sequencing Center for Infectious Disease"/>
            <person name="Wu L."/>
            <person name="Ma J."/>
        </authorList>
    </citation>
    <scope>NUCLEOTIDE SEQUENCE [LARGE SCALE GENOMIC DNA]</scope>
    <source>
        <strain evidence="6">JCM 18715</strain>
    </source>
</reference>
<keyword evidence="6" id="KW-1185">Reference proteome</keyword>
<dbReference type="GO" id="GO:0016746">
    <property type="term" value="F:acyltransferase activity"/>
    <property type="evidence" value="ECO:0007669"/>
    <property type="project" value="UniProtKB-KW"/>
</dbReference>
<sequence>MLDRLAGRFLILLARLLTGAYANWVGCRPEPQQRLYFANHSSHLDFLLLWGLLPPALRYRTRPVAGADYWNATPLRRYLIHRVFRGVLVERNRKDAGDNPLAPLQAALDAGDSLIFFPEGTRSQTDEMLPFKSGLYHLAQANPTLALVPVRMENLNRVMPKGELLPVPLVCILTFGAPVALGEDETKAAFLERARQTILDLRA</sequence>
<dbReference type="Proteomes" id="UP001500547">
    <property type="component" value="Unassembled WGS sequence"/>
</dbReference>
<proteinExistence type="predicted"/>
<dbReference type="CDD" id="cd07989">
    <property type="entry name" value="LPLAT_AGPAT-like"/>
    <property type="match status" value="1"/>
</dbReference>
<dbReference type="EMBL" id="BAABLD010000008">
    <property type="protein sequence ID" value="GAA5166358.1"/>
    <property type="molecule type" value="Genomic_DNA"/>
</dbReference>
<keyword evidence="2" id="KW-0808">Transferase</keyword>
<gene>
    <name evidence="5" type="ORF">GCM10025770_23380</name>
</gene>
<feature type="domain" description="Phospholipid/glycerol acyltransferase" evidence="4">
    <location>
        <begin position="34"/>
        <end position="155"/>
    </location>
</feature>
<comment type="pathway">
    <text evidence="1">Lipid metabolism.</text>
</comment>
<name>A0ABP9QRZ2_9RHOO</name>
<keyword evidence="3 5" id="KW-0012">Acyltransferase</keyword>
<evidence type="ECO:0000313" key="6">
    <source>
        <dbReference type="Proteomes" id="UP001500547"/>
    </source>
</evidence>
<accession>A0ABP9QRZ2</accession>
<comment type="caution">
    <text evidence="5">The sequence shown here is derived from an EMBL/GenBank/DDBJ whole genome shotgun (WGS) entry which is preliminary data.</text>
</comment>
<evidence type="ECO:0000256" key="3">
    <source>
        <dbReference type="ARBA" id="ARBA00023315"/>
    </source>
</evidence>
<evidence type="ECO:0000256" key="2">
    <source>
        <dbReference type="ARBA" id="ARBA00022679"/>
    </source>
</evidence>
<dbReference type="Pfam" id="PF01553">
    <property type="entry name" value="Acyltransferase"/>
    <property type="match status" value="1"/>
</dbReference>
<dbReference type="InterPro" id="IPR002123">
    <property type="entry name" value="Plipid/glycerol_acylTrfase"/>
</dbReference>
<dbReference type="SMART" id="SM00563">
    <property type="entry name" value="PlsC"/>
    <property type="match status" value="1"/>
</dbReference>
<dbReference type="SUPFAM" id="SSF69593">
    <property type="entry name" value="Glycerol-3-phosphate (1)-acyltransferase"/>
    <property type="match status" value="1"/>
</dbReference>
<evidence type="ECO:0000313" key="5">
    <source>
        <dbReference type="EMBL" id="GAA5166358.1"/>
    </source>
</evidence>
<evidence type="ECO:0000256" key="1">
    <source>
        <dbReference type="ARBA" id="ARBA00005189"/>
    </source>
</evidence>
<dbReference type="PANTHER" id="PTHR10434">
    <property type="entry name" value="1-ACYL-SN-GLYCEROL-3-PHOSPHATE ACYLTRANSFERASE"/>
    <property type="match status" value="1"/>
</dbReference>
<organism evidence="5 6">
    <name type="scientific">Viridibacterium curvum</name>
    <dbReference type="NCBI Taxonomy" id="1101404"/>
    <lineage>
        <taxon>Bacteria</taxon>
        <taxon>Pseudomonadati</taxon>
        <taxon>Pseudomonadota</taxon>
        <taxon>Betaproteobacteria</taxon>
        <taxon>Rhodocyclales</taxon>
        <taxon>Rhodocyclaceae</taxon>
        <taxon>Viridibacterium</taxon>
    </lineage>
</organism>
<dbReference type="PANTHER" id="PTHR10434:SF11">
    <property type="entry name" value="1-ACYL-SN-GLYCEROL-3-PHOSPHATE ACYLTRANSFERASE"/>
    <property type="match status" value="1"/>
</dbReference>